<accession>A0ABU5RVT9</accession>
<dbReference type="PANTHER" id="PTHR38340">
    <property type="entry name" value="S-LAYER PROTEIN"/>
    <property type="match status" value="1"/>
</dbReference>
<dbReference type="Proteomes" id="UP001304461">
    <property type="component" value="Unassembled WGS sequence"/>
</dbReference>
<comment type="subcellular location">
    <subcellularLocation>
        <location evidence="1">Secreted</location>
    </subcellularLocation>
</comment>
<gene>
    <name evidence="4" type="ORF">VB738_11640</name>
</gene>
<keyword evidence="2" id="KW-0964">Secreted</keyword>
<organism evidence="4 5">
    <name type="scientific">Cyanobium gracile UHCC 0139</name>
    <dbReference type="NCBI Taxonomy" id="3110308"/>
    <lineage>
        <taxon>Bacteria</taxon>
        <taxon>Bacillati</taxon>
        <taxon>Cyanobacteriota</taxon>
        <taxon>Cyanophyceae</taxon>
        <taxon>Synechococcales</taxon>
        <taxon>Prochlorococcaceae</taxon>
        <taxon>Cyanobium</taxon>
    </lineage>
</organism>
<proteinExistence type="predicted"/>
<evidence type="ECO:0000313" key="4">
    <source>
        <dbReference type="EMBL" id="MEA5391908.1"/>
    </source>
</evidence>
<protein>
    <submittedName>
        <fullName evidence="4">Calcium-binding protein</fullName>
    </submittedName>
</protein>
<dbReference type="RefSeq" id="WP_323305893.1">
    <property type="nucleotide sequence ID" value="NZ_JAYGHX010000007.1"/>
</dbReference>
<feature type="domain" description="Haemolysin-type calcium binding-related" evidence="3">
    <location>
        <begin position="24"/>
        <end position="54"/>
    </location>
</feature>
<dbReference type="Pfam" id="PF00353">
    <property type="entry name" value="HemolysinCabind"/>
    <property type="match status" value="2"/>
</dbReference>
<sequence>QNIRSQDVSSVERHDNHLSLRYSGGGKLTVENYFVSEPYRIEAFEFSNGVVWDERQIRGRVVVGGATSGSDTLGGYNDMVNRIKGLDGHDLLHGGVLNDVLIGGNGNDALYGGDGDDILDGGAGHDALFGGPGRDRLVSGTGSDSLNGGVGDDTYVIARSGSTKTIADFDQNPLNRDIVTFSNLKSTELYSVRRQDMHLEMKFSTKDQLVVANYFLSPANLIESFRFSNGVTFAESDILSLIPPIQ</sequence>
<name>A0ABU5RVT9_9CYAN</name>
<dbReference type="EMBL" id="JAYGHX010000007">
    <property type="protein sequence ID" value="MEA5391908.1"/>
    <property type="molecule type" value="Genomic_DNA"/>
</dbReference>
<dbReference type="PRINTS" id="PR00313">
    <property type="entry name" value="CABNDNGRPT"/>
</dbReference>
<dbReference type="InterPro" id="IPR011049">
    <property type="entry name" value="Serralysin-like_metalloprot_C"/>
</dbReference>
<reference evidence="4 5" key="1">
    <citation type="submission" date="2023-12" db="EMBL/GenBank/DDBJ databases">
        <title>Baltic Sea Cyanobacteria.</title>
        <authorList>
            <person name="Delbaje E."/>
            <person name="Fewer D.P."/>
            <person name="Shishido T.K."/>
        </authorList>
    </citation>
    <scope>NUCLEOTIDE SEQUENCE [LARGE SCALE GENOMIC DNA]</scope>
    <source>
        <strain evidence="4 5">UHCC 0139</strain>
    </source>
</reference>
<evidence type="ECO:0000256" key="2">
    <source>
        <dbReference type="ARBA" id="ARBA00022525"/>
    </source>
</evidence>
<feature type="non-terminal residue" evidence="4">
    <location>
        <position position="1"/>
    </location>
</feature>
<evidence type="ECO:0000256" key="1">
    <source>
        <dbReference type="ARBA" id="ARBA00004613"/>
    </source>
</evidence>
<feature type="domain" description="Haemolysin-type calcium binding-related" evidence="3">
    <location>
        <begin position="205"/>
        <end position="233"/>
    </location>
</feature>
<dbReference type="Pfam" id="PF06594">
    <property type="entry name" value="HCBP_related"/>
    <property type="match status" value="2"/>
</dbReference>
<evidence type="ECO:0000259" key="3">
    <source>
        <dbReference type="Pfam" id="PF06594"/>
    </source>
</evidence>
<dbReference type="PROSITE" id="PS00330">
    <property type="entry name" value="HEMOLYSIN_CALCIUM"/>
    <property type="match status" value="3"/>
</dbReference>
<dbReference type="SUPFAM" id="SSF51120">
    <property type="entry name" value="beta-Roll"/>
    <property type="match status" value="1"/>
</dbReference>
<dbReference type="InterPro" id="IPR050557">
    <property type="entry name" value="RTX_toxin/Mannuronan_C5-epim"/>
</dbReference>
<dbReference type="Gene3D" id="2.150.10.10">
    <property type="entry name" value="Serralysin-like metalloprotease, C-terminal"/>
    <property type="match status" value="1"/>
</dbReference>
<dbReference type="InterPro" id="IPR018511">
    <property type="entry name" value="Hemolysin-typ_Ca-bd_CS"/>
</dbReference>
<comment type="caution">
    <text evidence="4">The sequence shown here is derived from an EMBL/GenBank/DDBJ whole genome shotgun (WGS) entry which is preliminary data.</text>
</comment>
<dbReference type="InterPro" id="IPR010566">
    <property type="entry name" value="Haemolys_ca-bd"/>
</dbReference>
<dbReference type="InterPro" id="IPR001343">
    <property type="entry name" value="Hemolysn_Ca-bd"/>
</dbReference>
<evidence type="ECO:0000313" key="5">
    <source>
        <dbReference type="Proteomes" id="UP001304461"/>
    </source>
</evidence>
<keyword evidence="5" id="KW-1185">Reference proteome</keyword>
<dbReference type="PANTHER" id="PTHR38340:SF1">
    <property type="entry name" value="S-LAYER PROTEIN"/>
    <property type="match status" value="1"/>
</dbReference>